<reference evidence="3 4" key="1">
    <citation type="submission" date="2015-04" db="EMBL/GenBank/DDBJ databases">
        <title>Genome sequence of Kerstersia gyiorum CG1.</title>
        <authorList>
            <person name="Greninger A.L."/>
            <person name="Kozyreva V."/>
            <person name="Chaturvedi V."/>
        </authorList>
    </citation>
    <scope>NUCLEOTIDE SEQUENCE [LARGE SCALE GENOMIC DNA]</scope>
    <source>
        <strain evidence="3 4">CG1</strain>
    </source>
</reference>
<dbReference type="Pfam" id="PF04170">
    <property type="entry name" value="NlpE"/>
    <property type="match status" value="1"/>
</dbReference>
<evidence type="ECO:0000313" key="3">
    <source>
        <dbReference type="EMBL" id="KKO71146.1"/>
    </source>
</evidence>
<dbReference type="InterPro" id="IPR007298">
    <property type="entry name" value="Cu-R_lipoprotein_NlpE"/>
</dbReference>
<evidence type="ECO:0000256" key="2">
    <source>
        <dbReference type="SAM" id="SignalP"/>
    </source>
</evidence>
<feature type="signal peptide" evidence="2">
    <location>
        <begin position="1"/>
        <end position="32"/>
    </location>
</feature>
<evidence type="ECO:0008006" key="5">
    <source>
        <dbReference type="Google" id="ProtNLM"/>
    </source>
</evidence>
<keyword evidence="4" id="KW-1185">Reference proteome</keyword>
<evidence type="ECO:0000313" key="4">
    <source>
        <dbReference type="Proteomes" id="UP000078084"/>
    </source>
</evidence>
<keyword evidence="2" id="KW-0732">Signal</keyword>
<dbReference type="Proteomes" id="UP000078084">
    <property type="component" value="Unassembled WGS sequence"/>
</dbReference>
<comment type="caution">
    <text evidence="3">The sequence shown here is derived from an EMBL/GenBank/DDBJ whole genome shotgun (WGS) entry which is preliminary data.</text>
</comment>
<protein>
    <recommendedName>
        <fullName evidence="5">NlpE-like protein</fullName>
    </recommendedName>
</protein>
<dbReference type="STRING" id="206506.AAV32_12860"/>
<name>A0A171KQH9_9BURK</name>
<evidence type="ECO:0000256" key="1">
    <source>
        <dbReference type="SAM" id="MobiDB-lite"/>
    </source>
</evidence>
<dbReference type="AlphaFoldDB" id="A0A171KQH9"/>
<feature type="chain" id="PRO_5007908598" description="NlpE-like protein" evidence="2">
    <location>
        <begin position="33"/>
        <end position="255"/>
    </location>
</feature>
<accession>A0A171KQH9</accession>
<dbReference type="PROSITE" id="PS51257">
    <property type="entry name" value="PROKAR_LIPOPROTEIN"/>
    <property type="match status" value="1"/>
</dbReference>
<organism evidence="3 4">
    <name type="scientific">Kerstersia gyiorum</name>
    <dbReference type="NCBI Taxonomy" id="206506"/>
    <lineage>
        <taxon>Bacteria</taxon>
        <taxon>Pseudomonadati</taxon>
        <taxon>Pseudomonadota</taxon>
        <taxon>Betaproteobacteria</taxon>
        <taxon>Burkholderiales</taxon>
        <taxon>Alcaligenaceae</taxon>
        <taxon>Kerstersia</taxon>
    </lineage>
</organism>
<dbReference type="EMBL" id="LBNE01000009">
    <property type="protein sequence ID" value="KKO71146.1"/>
    <property type="molecule type" value="Genomic_DNA"/>
</dbReference>
<feature type="region of interest" description="Disordered" evidence="1">
    <location>
        <begin position="60"/>
        <end position="123"/>
    </location>
</feature>
<dbReference type="Gene3D" id="2.40.128.640">
    <property type="match status" value="1"/>
</dbReference>
<sequence length="255" mass="27680">MRTSPLPTRPARRALTPLATLLGAALLLSACASSPDGAYSSQAENSATDARNQYQDFRGREAVRAPSQLQISLPDRNNARKNANAAEAEVVAQAQVPDTEAPPDVRAASGDGPAVLPEPAYEGSPWLRDTQTYLGTVPCFTGDESCRAQRVTLTLSPNGRWRSRTITIDPPSNPPDSFTDQGCWRVSGDNRERITLYNTDRTQSIASFSFSHGNALILRQLHEQGSRLTYRLSRQPEIDPISELGQAAPNCHVAP</sequence>
<feature type="compositionally biased region" description="Low complexity" evidence="1">
    <location>
        <begin position="80"/>
        <end position="95"/>
    </location>
</feature>
<proteinExistence type="predicted"/>
<gene>
    <name evidence="3" type="ORF">AAV32_12860</name>
</gene>